<feature type="binding site" evidence="12">
    <location>
        <position position="107"/>
    </location>
    <ligand>
        <name>a divalent metal cation</name>
        <dbReference type="ChEBI" id="CHEBI:60240"/>
    </ligand>
</feature>
<evidence type="ECO:0000256" key="9">
    <source>
        <dbReference type="ARBA" id="ARBA00022759"/>
    </source>
</evidence>
<evidence type="ECO:0000313" key="15">
    <source>
        <dbReference type="EMBL" id="OGY59183.1"/>
    </source>
</evidence>
<dbReference type="GO" id="GO:0032299">
    <property type="term" value="C:ribonuclease H2 complex"/>
    <property type="evidence" value="ECO:0007669"/>
    <property type="project" value="TreeGrafter"/>
</dbReference>
<name>A0A1G1Z3J9_9BACT</name>
<dbReference type="Gene3D" id="3.30.420.10">
    <property type="entry name" value="Ribonuclease H-like superfamily/Ribonuclease H"/>
    <property type="match status" value="1"/>
</dbReference>
<comment type="caution">
    <text evidence="15">The sequence shown here is derived from an EMBL/GenBank/DDBJ whole genome shotgun (WGS) entry which is preliminary data.</text>
</comment>
<feature type="domain" description="RNase H type-2" evidence="14">
    <location>
        <begin position="2"/>
        <end position="189"/>
    </location>
</feature>
<organism evidence="15 16">
    <name type="scientific">Candidatus Colwellbacteria bacterium RIFCSPHIGHO2_12_FULL_44_17</name>
    <dbReference type="NCBI Taxonomy" id="1797689"/>
    <lineage>
        <taxon>Bacteria</taxon>
        <taxon>Candidatus Colwelliibacteriota</taxon>
    </lineage>
</organism>
<dbReference type="PANTHER" id="PTHR10954">
    <property type="entry name" value="RIBONUCLEASE H2 SUBUNIT A"/>
    <property type="match status" value="1"/>
</dbReference>
<dbReference type="GO" id="GO:0004523">
    <property type="term" value="F:RNA-DNA hybrid ribonuclease activity"/>
    <property type="evidence" value="ECO:0007669"/>
    <property type="project" value="UniProtKB-UniRule"/>
</dbReference>
<dbReference type="InterPro" id="IPR022898">
    <property type="entry name" value="RNase_HII"/>
</dbReference>
<keyword evidence="9 12" id="KW-0255">Endonuclease</keyword>
<evidence type="ECO:0000256" key="3">
    <source>
        <dbReference type="ARBA" id="ARBA00004065"/>
    </source>
</evidence>
<comment type="cofactor">
    <cofactor evidence="2">
        <name>Mg(2+)</name>
        <dbReference type="ChEBI" id="CHEBI:18420"/>
    </cofactor>
</comment>
<dbReference type="GO" id="GO:0043137">
    <property type="term" value="P:DNA replication, removal of RNA primer"/>
    <property type="evidence" value="ECO:0007669"/>
    <property type="project" value="TreeGrafter"/>
</dbReference>
<dbReference type="EC" id="3.1.26.4" evidence="13"/>
<dbReference type="CDD" id="cd07182">
    <property type="entry name" value="RNase_HII_bacteria_HII_like"/>
    <property type="match status" value="1"/>
</dbReference>
<dbReference type="SUPFAM" id="SSF53098">
    <property type="entry name" value="Ribonuclease H-like"/>
    <property type="match status" value="1"/>
</dbReference>
<evidence type="ECO:0000256" key="10">
    <source>
        <dbReference type="ARBA" id="ARBA00022801"/>
    </source>
</evidence>
<comment type="function">
    <text evidence="3 13">Endonuclease that specifically degrades the RNA of RNA-DNA hybrids.</text>
</comment>
<evidence type="ECO:0000256" key="1">
    <source>
        <dbReference type="ARBA" id="ARBA00000077"/>
    </source>
</evidence>
<evidence type="ECO:0000256" key="7">
    <source>
        <dbReference type="ARBA" id="ARBA00022722"/>
    </source>
</evidence>
<evidence type="ECO:0000256" key="11">
    <source>
        <dbReference type="ARBA" id="ARBA00023211"/>
    </source>
</evidence>
<comment type="catalytic activity">
    <reaction evidence="1 12 13">
        <text>Endonucleolytic cleavage to 5'-phosphomonoester.</text>
        <dbReference type="EC" id="3.1.26.4"/>
    </reaction>
</comment>
<dbReference type="InterPro" id="IPR024567">
    <property type="entry name" value="RNase_HII/HIII_dom"/>
</dbReference>
<evidence type="ECO:0000256" key="2">
    <source>
        <dbReference type="ARBA" id="ARBA00001946"/>
    </source>
</evidence>
<dbReference type="InterPro" id="IPR001352">
    <property type="entry name" value="RNase_HII/HIII"/>
</dbReference>
<keyword evidence="6" id="KW-0963">Cytoplasm</keyword>
<keyword evidence="7 12" id="KW-0540">Nuclease</keyword>
<evidence type="ECO:0000256" key="4">
    <source>
        <dbReference type="ARBA" id="ARBA00004496"/>
    </source>
</evidence>
<evidence type="ECO:0000259" key="14">
    <source>
        <dbReference type="PROSITE" id="PS51975"/>
    </source>
</evidence>
<dbReference type="STRING" id="1797689.A3F24_01565"/>
<dbReference type="PANTHER" id="PTHR10954:SF18">
    <property type="entry name" value="RIBONUCLEASE HII"/>
    <property type="match status" value="1"/>
</dbReference>
<evidence type="ECO:0000256" key="6">
    <source>
        <dbReference type="ARBA" id="ARBA00022490"/>
    </source>
</evidence>
<protein>
    <recommendedName>
        <fullName evidence="13">Ribonuclease</fullName>
        <ecNumber evidence="13">3.1.26.4</ecNumber>
    </recommendedName>
</protein>
<dbReference type="Pfam" id="PF01351">
    <property type="entry name" value="RNase_HII"/>
    <property type="match status" value="1"/>
</dbReference>
<proteinExistence type="inferred from homology"/>
<feature type="binding site" evidence="12">
    <location>
        <position position="8"/>
    </location>
    <ligand>
        <name>a divalent metal cation</name>
        <dbReference type="ChEBI" id="CHEBI:60240"/>
    </ligand>
</feature>
<accession>A0A1G1Z3J9</accession>
<dbReference type="GO" id="GO:0003723">
    <property type="term" value="F:RNA binding"/>
    <property type="evidence" value="ECO:0007669"/>
    <property type="project" value="UniProtKB-UniRule"/>
</dbReference>
<dbReference type="InterPro" id="IPR036397">
    <property type="entry name" value="RNaseH_sf"/>
</dbReference>
<evidence type="ECO:0000313" key="16">
    <source>
        <dbReference type="Proteomes" id="UP000178515"/>
    </source>
</evidence>
<comment type="cofactor">
    <cofactor evidence="12">
        <name>Mn(2+)</name>
        <dbReference type="ChEBI" id="CHEBI:29035"/>
    </cofactor>
    <cofactor evidence="12">
        <name>Mg(2+)</name>
        <dbReference type="ChEBI" id="CHEBI:18420"/>
    </cofactor>
    <text evidence="12">Manganese or magnesium. Binds 1 divalent metal ion per monomer in the absence of substrate. May bind a second metal ion after substrate binding.</text>
</comment>
<dbReference type="Proteomes" id="UP000178515">
    <property type="component" value="Unassembled WGS sequence"/>
</dbReference>
<dbReference type="GO" id="GO:0005737">
    <property type="term" value="C:cytoplasm"/>
    <property type="evidence" value="ECO:0007669"/>
    <property type="project" value="UniProtKB-SubCell"/>
</dbReference>
<gene>
    <name evidence="15" type="ORF">A3F24_01565</name>
</gene>
<feature type="binding site" evidence="12">
    <location>
        <position position="9"/>
    </location>
    <ligand>
        <name>a divalent metal cation</name>
        <dbReference type="ChEBI" id="CHEBI:60240"/>
    </ligand>
</feature>
<evidence type="ECO:0000256" key="13">
    <source>
        <dbReference type="RuleBase" id="RU003515"/>
    </source>
</evidence>
<comment type="similarity">
    <text evidence="5 13">Belongs to the RNase HII family.</text>
</comment>
<evidence type="ECO:0000256" key="8">
    <source>
        <dbReference type="ARBA" id="ARBA00022723"/>
    </source>
</evidence>
<keyword evidence="8 12" id="KW-0479">Metal-binding</keyword>
<keyword evidence="11" id="KW-0464">Manganese</keyword>
<sequence length="189" mass="21698">MRFAIGIDEVGRGALAGPVIVAAVWMPRGVIFRNLKDSKKLTPHLREKWFEKIKKDPRLEYAIARMYPKAIDRMNIAKATNKAAYKAYVRLRAGKTNKIRNCETILDGNLYLPKSIKQKTVVRGDEKFTAVKLASIVAKVTRDGYMVKLHKQDPRYGFDIHKGYGTKLHCEALRKNGYSMHHRKSFHIN</sequence>
<evidence type="ECO:0000256" key="12">
    <source>
        <dbReference type="PROSITE-ProRule" id="PRU01319"/>
    </source>
</evidence>
<reference evidence="15 16" key="1">
    <citation type="journal article" date="2016" name="Nat. Commun.">
        <title>Thousands of microbial genomes shed light on interconnected biogeochemical processes in an aquifer system.</title>
        <authorList>
            <person name="Anantharaman K."/>
            <person name="Brown C.T."/>
            <person name="Hug L.A."/>
            <person name="Sharon I."/>
            <person name="Castelle C.J."/>
            <person name="Probst A.J."/>
            <person name="Thomas B.C."/>
            <person name="Singh A."/>
            <person name="Wilkins M.J."/>
            <person name="Karaoz U."/>
            <person name="Brodie E.L."/>
            <person name="Williams K.H."/>
            <person name="Hubbard S.S."/>
            <person name="Banfield J.F."/>
        </authorList>
    </citation>
    <scope>NUCLEOTIDE SEQUENCE [LARGE SCALE GENOMIC DNA]</scope>
</reference>
<dbReference type="PROSITE" id="PS51975">
    <property type="entry name" value="RNASE_H_2"/>
    <property type="match status" value="1"/>
</dbReference>
<dbReference type="EMBL" id="MHIX01000021">
    <property type="protein sequence ID" value="OGY59183.1"/>
    <property type="molecule type" value="Genomic_DNA"/>
</dbReference>
<dbReference type="GO" id="GO:0046872">
    <property type="term" value="F:metal ion binding"/>
    <property type="evidence" value="ECO:0007669"/>
    <property type="project" value="UniProtKB-KW"/>
</dbReference>
<dbReference type="NCBIfam" id="NF000595">
    <property type="entry name" value="PRK00015.1-3"/>
    <property type="match status" value="1"/>
</dbReference>
<keyword evidence="10 12" id="KW-0378">Hydrolase</keyword>
<evidence type="ECO:0000256" key="5">
    <source>
        <dbReference type="ARBA" id="ARBA00007383"/>
    </source>
</evidence>
<dbReference type="AlphaFoldDB" id="A0A1G1Z3J9"/>
<dbReference type="InterPro" id="IPR012337">
    <property type="entry name" value="RNaseH-like_sf"/>
</dbReference>
<comment type="subcellular location">
    <subcellularLocation>
        <location evidence="4">Cytoplasm</location>
    </subcellularLocation>
</comment>
<dbReference type="GO" id="GO:0006298">
    <property type="term" value="P:mismatch repair"/>
    <property type="evidence" value="ECO:0007669"/>
    <property type="project" value="TreeGrafter"/>
</dbReference>